<evidence type="ECO:0000256" key="3">
    <source>
        <dbReference type="ARBA" id="ARBA00023163"/>
    </source>
</evidence>
<name>A0A939RZ00_9MICO</name>
<dbReference type="Gene3D" id="3.30.450.40">
    <property type="match status" value="1"/>
</dbReference>
<accession>A0A939RZ00</accession>
<dbReference type="SMART" id="SM00346">
    <property type="entry name" value="HTH_ICLR"/>
    <property type="match status" value="1"/>
</dbReference>
<dbReference type="GO" id="GO:0045892">
    <property type="term" value="P:negative regulation of DNA-templated transcription"/>
    <property type="evidence" value="ECO:0007669"/>
    <property type="project" value="TreeGrafter"/>
</dbReference>
<evidence type="ECO:0000256" key="2">
    <source>
        <dbReference type="ARBA" id="ARBA00023125"/>
    </source>
</evidence>
<dbReference type="EMBL" id="JAGDYL010000013">
    <property type="protein sequence ID" value="MBO1805371.1"/>
    <property type="molecule type" value="Genomic_DNA"/>
</dbReference>
<proteinExistence type="predicted"/>
<dbReference type="PROSITE" id="PS51078">
    <property type="entry name" value="ICLR_ED"/>
    <property type="match status" value="1"/>
</dbReference>
<evidence type="ECO:0000259" key="4">
    <source>
        <dbReference type="PROSITE" id="PS51077"/>
    </source>
</evidence>
<dbReference type="InterPro" id="IPR005471">
    <property type="entry name" value="Tscrpt_reg_IclR_N"/>
</dbReference>
<comment type="caution">
    <text evidence="6">The sequence shown here is derived from an EMBL/GenBank/DDBJ whole genome shotgun (WGS) entry which is preliminary data.</text>
</comment>
<evidence type="ECO:0000313" key="6">
    <source>
        <dbReference type="EMBL" id="MBO1805371.1"/>
    </source>
</evidence>
<dbReference type="InterPro" id="IPR036388">
    <property type="entry name" value="WH-like_DNA-bd_sf"/>
</dbReference>
<dbReference type="CDD" id="cd00090">
    <property type="entry name" value="HTH_ARSR"/>
    <property type="match status" value="1"/>
</dbReference>
<keyword evidence="1" id="KW-0805">Transcription regulation</keyword>
<dbReference type="Proteomes" id="UP000664398">
    <property type="component" value="Unassembled WGS sequence"/>
</dbReference>
<dbReference type="InterPro" id="IPR050707">
    <property type="entry name" value="HTH_MetabolicPath_Reg"/>
</dbReference>
<keyword evidence="7" id="KW-1185">Reference proteome</keyword>
<evidence type="ECO:0000256" key="1">
    <source>
        <dbReference type="ARBA" id="ARBA00023015"/>
    </source>
</evidence>
<dbReference type="PROSITE" id="PS51077">
    <property type="entry name" value="HTH_ICLR"/>
    <property type="match status" value="1"/>
</dbReference>
<dbReference type="GO" id="GO:0003700">
    <property type="term" value="F:DNA-binding transcription factor activity"/>
    <property type="evidence" value="ECO:0007669"/>
    <property type="project" value="InterPro"/>
</dbReference>
<dbReference type="AlphaFoldDB" id="A0A939RZ00"/>
<dbReference type="PANTHER" id="PTHR30136">
    <property type="entry name" value="HELIX-TURN-HELIX TRANSCRIPTIONAL REGULATOR, ICLR FAMILY"/>
    <property type="match status" value="1"/>
</dbReference>
<dbReference type="GO" id="GO:0003677">
    <property type="term" value="F:DNA binding"/>
    <property type="evidence" value="ECO:0007669"/>
    <property type="project" value="UniProtKB-KW"/>
</dbReference>
<keyword evidence="2" id="KW-0238">DNA-binding</keyword>
<dbReference type="RefSeq" id="WP_208045851.1">
    <property type="nucleotide sequence ID" value="NZ_JAGDYL010000013.1"/>
</dbReference>
<gene>
    <name evidence="6" type="ORF">J4H91_08575</name>
</gene>
<keyword evidence="3" id="KW-0804">Transcription</keyword>
<dbReference type="Pfam" id="PF09339">
    <property type="entry name" value="HTH_IclR"/>
    <property type="match status" value="1"/>
</dbReference>
<dbReference type="SUPFAM" id="SSF55781">
    <property type="entry name" value="GAF domain-like"/>
    <property type="match status" value="1"/>
</dbReference>
<dbReference type="InterPro" id="IPR011991">
    <property type="entry name" value="ArsR-like_HTH"/>
</dbReference>
<feature type="domain" description="IclR-ED" evidence="5">
    <location>
        <begin position="81"/>
        <end position="284"/>
    </location>
</feature>
<dbReference type="InterPro" id="IPR014757">
    <property type="entry name" value="Tscrpt_reg_IclR_C"/>
</dbReference>
<dbReference type="Pfam" id="PF01614">
    <property type="entry name" value="IclR_C"/>
    <property type="match status" value="1"/>
</dbReference>
<organism evidence="6 7">
    <name type="scientific">Leucobacter ruminantium</name>
    <dbReference type="NCBI Taxonomy" id="1289170"/>
    <lineage>
        <taxon>Bacteria</taxon>
        <taxon>Bacillati</taxon>
        <taxon>Actinomycetota</taxon>
        <taxon>Actinomycetes</taxon>
        <taxon>Micrococcales</taxon>
        <taxon>Microbacteriaceae</taxon>
        <taxon>Leucobacter</taxon>
    </lineage>
</organism>
<evidence type="ECO:0000259" key="5">
    <source>
        <dbReference type="PROSITE" id="PS51078"/>
    </source>
</evidence>
<dbReference type="InterPro" id="IPR029016">
    <property type="entry name" value="GAF-like_dom_sf"/>
</dbReference>
<sequence length="287" mass="30274">MSASAPPTGPRRNSSGLGRDLDLLDALASPESLRGGGLGVSQVAQIVGRDKAAVSRALATLADAGLVDRDDDSLRYFLGPRLYALAAHTAQAALVQASRAHLRRLTQVTRETSHLCVLQGGNVLTLVSELSPLEVRTTGWAGSTTAAWRTPSGRVLLSDWDETSLTRWYEAHGQDRALIGPLSPETGPFGFPVLPEPEPGTAPVTDFDSLLLELKSVRERGYATSDQELESGVVAASSPVIDFTGRIVAAVNVSAPKARIGDRLDVLGSYTAKAARELSSQLGAPSR</sequence>
<dbReference type="Gene3D" id="1.10.10.10">
    <property type="entry name" value="Winged helix-like DNA-binding domain superfamily/Winged helix DNA-binding domain"/>
    <property type="match status" value="1"/>
</dbReference>
<dbReference type="SUPFAM" id="SSF46785">
    <property type="entry name" value="Winged helix' DNA-binding domain"/>
    <property type="match status" value="1"/>
</dbReference>
<reference evidence="6" key="1">
    <citation type="submission" date="2021-03" db="EMBL/GenBank/DDBJ databases">
        <title>Leucobacter chromiisoli sp. nov., isolated from chromium-containing soil of chemical plant.</title>
        <authorList>
            <person name="Xu Z."/>
        </authorList>
    </citation>
    <scope>NUCLEOTIDE SEQUENCE</scope>
    <source>
        <strain evidence="6">A2</strain>
    </source>
</reference>
<protein>
    <submittedName>
        <fullName evidence="6">IclR family transcriptional regulator</fullName>
    </submittedName>
</protein>
<feature type="domain" description="HTH iclR-type" evidence="4">
    <location>
        <begin position="14"/>
        <end position="80"/>
    </location>
</feature>
<dbReference type="InterPro" id="IPR036390">
    <property type="entry name" value="WH_DNA-bd_sf"/>
</dbReference>
<dbReference type="InterPro" id="IPR001845">
    <property type="entry name" value="HTH_ArsR_DNA-bd_dom"/>
</dbReference>
<dbReference type="PANTHER" id="PTHR30136:SF24">
    <property type="entry name" value="HTH-TYPE TRANSCRIPTIONAL REPRESSOR ALLR"/>
    <property type="match status" value="1"/>
</dbReference>
<dbReference type="SMART" id="SM00418">
    <property type="entry name" value="HTH_ARSR"/>
    <property type="match status" value="1"/>
</dbReference>
<evidence type="ECO:0000313" key="7">
    <source>
        <dbReference type="Proteomes" id="UP000664398"/>
    </source>
</evidence>